<keyword evidence="2" id="KW-1185">Reference proteome</keyword>
<accession>A0A365H5Z7</accession>
<dbReference type="InterPro" id="IPR027417">
    <property type="entry name" value="P-loop_NTPase"/>
</dbReference>
<dbReference type="Proteomes" id="UP000251891">
    <property type="component" value="Unassembled WGS sequence"/>
</dbReference>
<dbReference type="Gene3D" id="3.40.50.300">
    <property type="entry name" value="P-loop containing nucleotide triphosphate hydrolases"/>
    <property type="match status" value="1"/>
</dbReference>
<dbReference type="RefSeq" id="WP_111868410.1">
    <property type="nucleotide sequence ID" value="NZ_QLYX01000006.1"/>
</dbReference>
<dbReference type="SUPFAM" id="SSF52540">
    <property type="entry name" value="P-loop containing nucleoside triphosphate hydrolases"/>
    <property type="match status" value="1"/>
</dbReference>
<dbReference type="GO" id="GO:0016740">
    <property type="term" value="F:transferase activity"/>
    <property type="evidence" value="ECO:0007669"/>
    <property type="project" value="UniProtKB-KW"/>
</dbReference>
<keyword evidence="1" id="KW-0808">Transferase</keyword>
<dbReference type="OrthoDB" id="663914at2"/>
<reference evidence="1 2" key="1">
    <citation type="submission" date="2018-06" db="EMBL/GenBank/DDBJ databases">
        <title>Actinomadura craniellae sp. nov. isolated from marine sponge Craniella sp.</title>
        <authorList>
            <person name="Li L."/>
            <person name="Xu Q.H."/>
            <person name="Lin H.W."/>
            <person name="Lu Y.H."/>
        </authorList>
    </citation>
    <scope>NUCLEOTIDE SEQUENCE [LARGE SCALE GENOMIC DNA]</scope>
    <source>
        <strain evidence="1 2">LHW63021</strain>
    </source>
</reference>
<comment type="caution">
    <text evidence="1">The sequence shown here is derived from an EMBL/GenBank/DDBJ whole genome shotgun (WGS) entry which is preliminary data.</text>
</comment>
<dbReference type="EMBL" id="QLYX01000006">
    <property type="protein sequence ID" value="RAY14507.1"/>
    <property type="molecule type" value="Genomic_DNA"/>
</dbReference>
<proteinExistence type="predicted"/>
<dbReference type="AlphaFoldDB" id="A0A365H5Z7"/>
<evidence type="ECO:0000313" key="1">
    <source>
        <dbReference type="EMBL" id="RAY14507.1"/>
    </source>
</evidence>
<evidence type="ECO:0000313" key="2">
    <source>
        <dbReference type="Proteomes" id="UP000251891"/>
    </source>
</evidence>
<organism evidence="1 2">
    <name type="scientific">Actinomadura craniellae</name>
    <dbReference type="NCBI Taxonomy" id="2231787"/>
    <lineage>
        <taxon>Bacteria</taxon>
        <taxon>Bacillati</taxon>
        <taxon>Actinomycetota</taxon>
        <taxon>Actinomycetes</taxon>
        <taxon>Streptosporangiales</taxon>
        <taxon>Thermomonosporaceae</taxon>
        <taxon>Actinomadura</taxon>
    </lineage>
</organism>
<protein>
    <submittedName>
        <fullName evidence="1">Sulfotransferase</fullName>
    </submittedName>
</protein>
<name>A0A365H5Z7_9ACTN</name>
<sequence length="311" mass="34695">MFIGGLGRSGSTLLERLLGELPGVCGLGEVVHLWQWGLVDGERCGCNAFFHDCPFWQEVGERAYGGWGSFDAQALLRLKESIDRTRFVPTLARQKLRPEVRARVAEYGEIYRKLYEAVREVSGCDVLVDSSKHTSLAYCLRWCEDIDLRALHIVRDSRAVAHSWSKKVRRPDAVAGSTEGEFMARWSPAKTAVHWSAQNLGFDYLGRTGVPTMRVRYEDFVRAPADTLRAVAEFAGLGGDVALPFVGENTVELSPNHQVAGNPMRFRTGPVELRVDGAWRDGMTGARRGLVTGMTLPMLRRYGYLGDTDRD</sequence>
<gene>
    <name evidence="1" type="ORF">DPM19_15205</name>
</gene>